<name>A0A166ALB0_9AGAM</name>
<keyword evidence="2" id="KW-1185">Reference proteome</keyword>
<reference evidence="1 2" key="1">
    <citation type="journal article" date="2016" name="Mol. Biol. Evol.">
        <title>Comparative Genomics of Early-Diverging Mushroom-Forming Fungi Provides Insights into the Origins of Lignocellulose Decay Capabilities.</title>
        <authorList>
            <person name="Nagy L.G."/>
            <person name="Riley R."/>
            <person name="Tritt A."/>
            <person name="Adam C."/>
            <person name="Daum C."/>
            <person name="Floudas D."/>
            <person name="Sun H."/>
            <person name="Yadav J.S."/>
            <person name="Pangilinan J."/>
            <person name="Larsson K.H."/>
            <person name="Matsuura K."/>
            <person name="Barry K."/>
            <person name="Labutti K."/>
            <person name="Kuo R."/>
            <person name="Ohm R.A."/>
            <person name="Bhattacharya S.S."/>
            <person name="Shirouzu T."/>
            <person name="Yoshinaga Y."/>
            <person name="Martin F.M."/>
            <person name="Grigoriev I.V."/>
            <person name="Hibbett D.S."/>
        </authorList>
    </citation>
    <scope>NUCLEOTIDE SEQUENCE [LARGE SCALE GENOMIC DNA]</scope>
    <source>
        <strain evidence="1 2">CBS 109695</strain>
    </source>
</reference>
<dbReference type="Gene3D" id="1.10.8.60">
    <property type="match status" value="1"/>
</dbReference>
<proteinExistence type="predicted"/>
<protein>
    <submittedName>
        <fullName evidence="1">Uncharacterized protein</fullName>
    </submittedName>
</protein>
<dbReference type="EMBL" id="KV417658">
    <property type="protein sequence ID" value="KZP11728.1"/>
    <property type="molecule type" value="Genomic_DNA"/>
</dbReference>
<dbReference type="AlphaFoldDB" id="A0A166ALB0"/>
<feature type="non-terminal residue" evidence="1">
    <location>
        <position position="1"/>
    </location>
</feature>
<gene>
    <name evidence="1" type="ORF">FIBSPDRAFT_962003</name>
</gene>
<dbReference type="STRING" id="436010.A0A166ALB0"/>
<dbReference type="OrthoDB" id="2187at2759"/>
<evidence type="ECO:0000313" key="1">
    <source>
        <dbReference type="EMBL" id="KZP11728.1"/>
    </source>
</evidence>
<sequence>PSTILRVLPAFIHNIGISADHNAYTRPEPLAFTPRATFESCLALQGLRVGRSASVCIHALQLARHAETLIPTLKRLFKHSWGNASCRCSSVIAFDKVDQLLGVEVEAHSAYDTSWSSSSHATLPLSTRVASWSSGWRRVMNHFTSAQRDRRPPNKDARRNILMRVEERRLEKAPAESPLHFPLLAMQTEGYSATGLYNFVTSAMHQAAMRSTTPKDDDAARGTDPLSELTLGFMLMGVAVDTGYPRAKHMQD</sequence>
<dbReference type="Proteomes" id="UP000076532">
    <property type="component" value="Unassembled WGS sequence"/>
</dbReference>
<evidence type="ECO:0000313" key="2">
    <source>
        <dbReference type="Proteomes" id="UP000076532"/>
    </source>
</evidence>
<accession>A0A166ALB0</accession>
<organism evidence="1 2">
    <name type="scientific">Athelia psychrophila</name>
    <dbReference type="NCBI Taxonomy" id="1759441"/>
    <lineage>
        <taxon>Eukaryota</taxon>
        <taxon>Fungi</taxon>
        <taxon>Dikarya</taxon>
        <taxon>Basidiomycota</taxon>
        <taxon>Agaricomycotina</taxon>
        <taxon>Agaricomycetes</taxon>
        <taxon>Agaricomycetidae</taxon>
        <taxon>Atheliales</taxon>
        <taxon>Atheliaceae</taxon>
        <taxon>Athelia</taxon>
    </lineage>
</organism>